<dbReference type="PANTHER" id="PTHR18964">
    <property type="entry name" value="ROK (REPRESSOR, ORF, KINASE) FAMILY"/>
    <property type="match status" value="1"/>
</dbReference>
<proteinExistence type="inferred from homology"/>
<dbReference type="InterPro" id="IPR036388">
    <property type="entry name" value="WH-like_DNA-bd_sf"/>
</dbReference>
<evidence type="ECO:0000256" key="1">
    <source>
        <dbReference type="ARBA" id="ARBA00006479"/>
    </source>
</evidence>
<dbReference type="GO" id="GO:0016301">
    <property type="term" value="F:kinase activity"/>
    <property type="evidence" value="ECO:0007669"/>
    <property type="project" value="UniProtKB-KW"/>
</dbReference>
<comment type="caution">
    <text evidence="2">The sequence shown here is derived from an EMBL/GenBank/DDBJ whole genome shotgun (WGS) entry which is preliminary data.</text>
</comment>
<dbReference type="Gene3D" id="3.30.420.40">
    <property type="match status" value="2"/>
</dbReference>
<dbReference type="Proteomes" id="UP000186364">
    <property type="component" value="Unassembled WGS sequence"/>
</dbReference>
<dbReference type="Pfam" id="PF00480">
    <property type="entry name" value="ROK"/>
    <property type="match status" value="1"/>
</dbReference>
<sequence length="397" mass="42343">MRGNPSTSRALNRRLILNLLRHRGALSRAEIATITGLSPAAVTMVVTELMGETLLIECGVQPGVQTGATGRRPVPIDINYAAHLAVGFKLRHDSIDCVLTDLATTPLTSFSMPVVDTQPETMVDAIDKAIPALLKAAGRKGEPIMGVGVSIPGEIDAIKGICLQSPRFGWTNLPFPEILRARIHVPVWIDDDIAAFTVAQRLFGAGRQHRDFIALAVGTGIGASLVIGGEIYHGSHGVAGKLGHVVTEKNGRLCECGRRGCLQAHAAEPAMIEQWAAKAGAPTGIRPSDLRDAFLAAVEAGDAVALGIVEEAGLRIGRHLADFVNLFDPEVIIAGGESMHYAEALLAPIRRGMSDYLFFTRPDILPDWIAGSWARGAAALATQHLFNFERTEPSSNK</sequence>
<dbReference type="SUPFAM" id="SSF46785">
    <property type="entry name" value="Winged helix' DNA-binding domain"/>
    <property type="match status" value="1"/>
</dbReference>
<keyword evidence="3" id="KW-1185">Reference proteome</keyword>
<name>A0A1Q9AW31_9HYPH</name>
<accession>A0A1Q9AW31</accession>
<dbReference type="Gene3D" id="1.10.10.10">
    <property type="entry name" value="Winged helix-like DNA-binding domain superfamily/Winged helix DNA-binding domain"/>
    <property type="match status" value="1"/>
</dbReference>
<keyword evidence="2" id="KW-0418">Kinase</keyword>
<reference evidence="2 3" key="1">
    <citation type="submission" date="2016-09" db="EMBL/GenBank/DDBJ databases">
        <title>Rhizobium sp. nov., a novel species isolated from the rice rhizosphere.</title>
        <authorList>
            <person name="Zhao J."/>
            <person name="Zhang X."/>
        </authorList>
    </citation>
    <scope>NUCLEOTIDE SEQUENCE [LARGE SCALE GENOMIC DNA]</scope>
    <source>
        <strain evidence="2 3">1.7048</strain>
    </source>
</reference>
<keyword evidence="2" id="KW-0808">Transferase</keyword>
<comment type="similarity">
    <text evidence="1">Belongs to the ROK (NagC/XylR) family.</text>
</comment>
<dbReference type="AlphaFoldDB" id="A0A1Q9AW31"/>
<evidence type="ECO:0000313" key="2">
    <source>
        <dbReference type="EMBL" id="OLP59623.1"/>
    </source>
</evidence>
<dbReference type="CDD" id="cd24073">
    <property type="entry name" value="ASKHA_ATPase_ROK_CYANR"/>
    <property type="match status" value="1"/>
</dbReference>
<dbReference type="RefSeq" id="WP_075628026.1">
    <property type="nucleotide sequence ID" value="NZ_FOAM01000024.1"/>
</dbReference>
<dbReference type="InterPro" id="IPR036390">
    <property type="entry name" value="WH_DNA-bd_sf"/>
</dbReference>
<dbReference type="OrthoDB" id="9810372at2"/>
<gene>
    <name evidence="2" type="ORF">BJF93_11125</name>
</gene>
<protein>
    <submittedName>
        <fullName evidence="2">Sugar kinase</fullName>
    </submittedName>
</protein>
<dbReference type="PANTHER" id="PTHR18964:SF149">
    <property type="entry name" value="BIFUNCTIONAL UDP-N-ACETYLGLUCOSAMINE 2-EPIMERASE_N-ACETYLMANNOSAMINE KINASE"/>
    <property type="match status" value="1"/>
</dbReference>
<dbReference type="SUPFAM" id="SSF53067">
    <property type="entry name" value="Actin-like ATPase domain"/>
    <property type="match status" value="1"/>
</dbReference>
<dbReference type="InterPro" id="IPR000600">
    <property type="entry name" value="ROK"/>
</dbReference>
<dbReference type="EMBL" id="MKIP01000050">
    <property type="protein sequence ID" value="OLP59623.1"/>
    <property type="molecule type" value="Genomic_DNA"/>
</dbReference>
<evidence type="ECO:0000313" key="3">
    <source>
        <dbReference type="Proteomes" id="UP000186364"/>
    </source>
</evidence>
<dbReference type="InterPro" id="IPR043129">
    <property type="entry name" value="ATPase_NBD"/>
</dbReference>
<organism evidence="2 3">
    <name type="scientific">Xaviernesmea oryzae</name>
    <dbReference type="NCBI Taxonomy" id="464029"/>
    <lineage>
        <taxon>Bacteria</taxon>
        <taxon>Pseudomonadati</taxon>
        <taxon>Pseudomonadota</taxon>
        <taxon>Alphaproteobacteria</taxon>
        <taxon>Hyphomicrobiales</taxon>
        <taxon>Rhizobiaceae</taxon>
        <taxon>Rhizobium/Agrobacterium group</taxon>
        <taxon>Xaviernesmea</taxon>
    </lineage>
</organism>